<keyword evidence="3 8" id="KW-0347">Helicase</keyword>
<keyword evidence="1" id="KW-0547">Nucleotide-binding</keyword>
<dbReference type="PANTHER" id="PTHR12131:SF1">
    <property type="entry name" value="ATP-DEPENDENT RNA HELICASE SUPV3L1, MITOCHONDRIAL-RELATED"/>
    <property type="match status" value="1"/>
</dbReference>
<dbReference type="SMART" id="SM01142">
    <property type="entry name" value="DSHCT"/>
    <property type="match status" value="1"/>
</dbReference>
<reference evidence="8 9" key="1">
    <citation type="submission" date="2018-10" db="EMBL/GenBank/DDBJ databases">
        <authorList>
            <consortium name="IHU Genomes"/>
        </authorList>
    </citation>
    <scope>NUCLEOTIDE SEQUENCE [LARGE SCALE GENOMIC DNA]</scope>
    <source>
        <strain evidence="8 9">A1</strain>
    </source>
</reference>
<dbReference type="GO" id="GO:0004386">
    <property type="term" value="F:helicase activity"/>
    <property type="evidence" value="ECO:0007669"/>
    <property type="project" value="UniProtKB-KW"/>
</dbReference>
<evidence type="ECO:0000256" key="1">
    <source>
        <dbReference type="ARBA" id="ARBA00022741"/>
    </source>
</evidence>
<keyword evidence="2" id="KW-0378">Hydrolase</keyword>
<dbReference type="InterPro" id="IPR012961">
    <property type="entry name" value="Ski2/MTR4_C"/>
</dbReference>
<keyword evidence="4" id="KW-0067">ATP-binding</keyword>
<dbReference type="PROSITE" id="PS51192">
    <property type="entry name" value="HELICASE_ATP_BIND_1"/>
    <property type="match status" value="1"/>
</dbReference>
<accession>A0A5K0U775</accession>
<dbReference type="InterPro" id="IPR027417">
    <property type="entry name" value="P-loop_NTPase"/>
</dbReference>
<evidence type="ECO:0000256" key="5">
    <source>
        <dbReference type="SAM" id="Coils"/>
    </source>
</evidence>
<gene>
    <name evidence="8" type="ORF">YASMINEVIRUS_262</name>
</gene>
<evidence type="ECO:0000256" key="4">
    <source>
        <dbReference type="ARBA" id="ARBA00022840"/>
    </source>
</evidence>
<evidence type="ECO:0000313" key="9">
    <source>
        <dbReference type="Proteomes" id="UP000594342"/>
    </source>
</evidence>
<dbReference type="InterPro" id="IPR050699">
    <property type="entry name" value="RNA-DNA_Helicase"/>
</dbReference>
<organism evidence="8 9">
    <name type="scientific">Yasminevirus sp. GU-2018</name>
    <dbReference type="NCBI Taxonomy" id="2420051"/>
    <lineage>
        <taxon>Viruses</taxon>
        <taxon>Varidnaviria</taxon>
        <taxon>Bamfordvirae</taxon>
        <taxon>Nucleocytoviricota</taxon>
        <taxon>Megaviricetes</taxon>
        <taxon>Imitervirales</taxon>
        <taxon>Mimiviridae</taxon>
        <taxon>Klosneuvirinae</taxon>
        <taxon>Yasminevirus</taxon>
        <taxon>Yasminevirus saudimassiliense</taxon>
    </lineage>
</organism>
<evidence type="ECO:0000259" key="7">
    <source>
        <dbReference type="PROSITE" id="PS51194"/>
    </source>
</evidence>
<protein>
    <submittedName>
        <fullName evidence="8">DEXDc helicase</fullName>
    </submittedName>
</protein>
<name>A0A5K0U775_9VIRU</name>
<dbReference type="Gene3D" id="3.40.50.300">
    <property type="entry name" value="P-loop containing nucleotide triphosphate hydrolases"/>
    <property type="match status" value="2"/>
</dbReference>
<feature type="domain" description="Helicase C-terminal" evidence="7">
    <location>
        <begin position="308"/>
        <end position="507"/>
    </location>
</feature>
<dbReference type="SMART" id="SM00490">
    <property type="entry name" value="HELICc"/>
    <property type="match status" value="1"/>
</dbReference>
<dbReference type="Pfam" id="PF08148">
    <property type="entry name" value="DSHCT"/>
    <property type="match status" value="1"/>
</dbReference>
<dbReference type="GO" id="GO:0016787">
    <property type="term" value="F:hydrolase activity"/>
    <property type="evidence" value="ECO:0007669"/>
    <property type="project" value="UniProtKB-KW"/>
</dbReference>
<dbReference type="InterPro" id="IPR011545">
    <property type="entry name" value="DEAD/DEAH_box_helicase_dom"/>
</dbReference>
<dbReference type="SUPFAM" id="SSF52540">
    <property type="entry name" value="P-loop containing nucleoside triphosphate hydrolases"/>
    <property type="match status" value="1"/>
</dbReference>
<feature type="coiled-coil region" evidence="5">
    <location>
        <begin position="534"/>
        <end position="561"/>
    </location>
</feature>
<dbReference type="PANTHER" id="PTHR12131">
    <property type="entry name" value="ATP-DEPENDENT RNA AND DNA HELICASE"/>
    <property type="match status" value="1"/>
</dbReference>
<dbReference type="Gene3D" id="1.10.3380.30">
    <property type="match status" value="1"/>
</dbReference>
<evidence type="ECO:0000259" key="6">
    <source>
        <dbReference type="PROSITE" id="PS51192"/>
    </source>
</evidence>
<feature type="domain" description="Helicase ATP-binding" evidence="6">
    <location>
        <begin position="65"/>
        <end position="246"/>
    </location>
</feature>
<dbReference type="SMART" id="SM00487">
    <property type="entry name" value="DEXDc"/>
    <property type="match status" value="1"/>
</dbReference>
<dbReference type="Pfam" id="PF00271">
    <property type="entry name" value="Helicase_C"/>
    <property type="match status" value="1"/>
</dbReference>
<dbReference type="PROSITE" id="PS51194">
    <property type="entry name" value="HELICASE_CTER"/>
    <property type="match status" value="1"/>
</dbReference>
<evidence type="ECO:0000256" key="2">
    <source>
        <dbReference type="ARBA" id="ARBA00022801"/>
    </source>
</evidence>
<dbReference type="Pfam" id="PF00270">
    <property type="entry name" value="DEAD"/>
    <property type="match status" value="1"/>
</dbReference>
<dbReference type="GO" id="GO:0005524">
    <property type="term" value="F:ATP binding"/>
    <property type="evidence" value="ECO:0007669"/>
    <property type="project" value="UniProtKB-KW"/>
</dbReference>
<keyword evidence="5" id="KW-0175">Coiled coil</keyword>
<dbReference type="GO" id="GO:0003676">
    <property type="term" value="F:nucleic acid binding"/>
    <property type="evidence" value="ECO:0007669"/>
    <property type="project" value="InterPro"/>
</dbReference>
<sequence length="859" mass="97950">MELTTVVKDTLTNVGTNTALNVGSEYLRVIDAKYDPSVHGEYEEEFEKEHFKSSLKWDSFQIHSFQAIKRGDNLLVVAPTSSGKTSVAKYATLFNLLQKHVRVVYTTPIKSLSNEKYEEMKSVLAPYGVSPGLLTGDQKIDVDSRFLIMTAEILSNALFMLKKDDDSAEKSKDEKKHYELDREFVKSIGCVVIDEIHFISDRSRGHHWENTLILLDKNVQIVGLSATIDGPEEFASWIGRIKQKPITLVKKYDRPVPLEYAIFDGENLKTVLDAGGDYNSDAFQSSIKRLKEEEKKHEMNKTDKVNALLNNFIRYAKEKELLQLCFIIFSKKNCERFAENVTVGLVDGKESAIAVRELERKMGIHLKSYETMPRYRQIKALIAKGVCFHHAGIPVIMKEVVEYLFKAGHIKVLFATETVAIGVNMPIRTLVMSSVEKSVGTHVQTLNAAEFKQICGRAGRRGLDKKGLIVFLPLYDLPSEMTVRKDLLFGPMPKIVSNMELTYHSYLKLLQSDVVDRHNFYDNSLLSSQNSKIVSAFEKSIQKQKDEFELAKRELNSFIEDNKVDKNVLKDISDYIKTTSVSAKSLGFGSGVSVQVKLNKQQLKNQKRLEETIKLNKRLYDLTVAYNKADASLKKAQEEQSSYVMYKDDRYGQIAEYLTESGYLTEDGKITEYGKMVAFINECNPFILAEIFTGNILQTMTPQQIVCFLSILTDKITKTNKDDRPLNSIRVDDTIKDAILYVEDRVRSYTDLERRMGLTAQTSDQDYWELSYDYLELADLWSKMDLSTEDHSRILQKLYELDEYEGSFVKNMLKINNIVGNLMTLCNLTQQLDALPNLQEVEKIILKGMVNADSLHVIN</sequence>
<keyword evidence="9" id="KW-1185">Reference proteome</keyword>
<comment type="caution">
    <text evidence="8">The sequence shown here is derived from an EMBL/GenBank/DDBJ whole genome shotgun (WGS) entry which is preliminary data.</text>
</comment>
<evidence type="ECO:0000256" key="3">
    <source>
        <dbReference type="ARBA" id="ARBA00022806"/>
    </source>
</evidence>
<dbReference type="Proteomes" id="UP000594342">
    <property type="component" value="Unassembled WGS sequence"/>
</dbReference>
<proteinExistence type="predicted"/>
<dbReference type="InterPro" id="IPR014001">
    <property type="entry name" value="Helicase_ATP-bd"/>
</dbReference>
<dbReference type="EMBL" id="UPSH01000001">
    <property type="protein sequence ID" value="VBB17799.1"/>
    <property type="molecule type" value="Genomic_DNA"/>
</dbReference>
<dbReference type="InterPro" id="IPR001650">
    <property type="entry name" value="Helicase_C-like"/>
</dbReference>
<evidence type="ECO:0000313" key="8">
    <source>
        <dbReference type="EMBL" id="VBB17799.1"/>
    </source>
</evidence>